<dbReference type="GO" id="GO:0005634">
    <property type="term" value="C:nucleus"/>
    <property type="evidence" value="ECO:0007669"/>
    <property type="project" value="UniProtKB-SubCell"/>
</dbReference>
<comment type="subcellular location">
    <subcellularLocation>
        <location evidence="1">Nucleus</location>
    </subcellularLocation>
</comment>
<organism evidence="8 9">
    <name type="scientific">Rubus argutus</name>
    <name type="common">Southern blackberry</name>
    <dbReference type="NCBI Taxonomy" id="59490"/>
    <lineage>
        <taxon>Eukaryota</taxon>
        <taxon>Viridiplantae</taxon>
        <taxon>Streptophyta</taxon>
        <taxon>Embryophyta</taxon>
        <taxon>Tracheophyta</taxon>
        <taxon>Spermatophyta</taxon>
        <taxon>Magnoliopsida</taxon>
        <taxon>eudicotyledons</taxon>
        <taxon>Gunneridae</taxon>
        <taxon>Pentapetalae</taxon>
        <taxon>rosids</taxon>
        <taxon>fabids</taxon>
        <taxon>Rosales</taxon>
        <taxon>Rosaceae</taxon>
        <taxon>Rosoideae</taxon>
        <taxon>Rosoideae incertae sedis</taxon>
        <taxon>Rubus</taxon>
    </lineage>
</organism>
<comment type="caution">
    <text evidence="8">The sequence shown here is derived from an EMBL/GenBank/DDBJ whole genome shotgun (WGS) entry which is preliminary data.</text>
</comment>
<dbReference type="PANTHER" id="PTHR45855:SF12">
    <property type="entry name" value="TRANSCRIPTION FACTOR PIF7-LIKE ISOFORM X1"/>
    <property type="match status" value="1"/>
</dbReference>
<dbReference type="CDD" id="cd11445">
    <property type="entry name" value="bHLH_AtPIF_like"/>
    <property type="match status" value="1"/>
</dbReference>
<dbReference type="InterPro" id="IPR047265">
    <property type="entry name" value="PIF1-like_bHLH"/>
</dbReference>
<protein>
    <recommendedName>
        <fullName evidence="7">BHLH domain-containing protein</fullName>
    </recommendedName>
</protein>
<feature type="region of interest" description="Disordered" evidence="6">
    <location>
        <begin position="74"/>
        <end position="209"/>
    </location>
</feature>
<evidence type="ECO:0000256" key="1">
    <source>
        <dbReference type="ARBA" id="ARBA00004123"/>
    </source>
</evidence>
<keyword evidence="3" id="KW-0238">DNA-binding</keyword>
<dbReference type="Pfam" id="PF00010">
    <property type="entry name" value="HLH"/>
    <property type="match status" value="1"/>
</dbReference>
<gene>
    <name evidence="8" type="ORF">M0R45_023321</name>
</gene>
<dbReference type="Gene3D" id="4.10.280.10">
    <property type="entry name" value="Helix-loop-helix DNA-binding domain"/>
    <property type="match status" value="1"/>
</dbReference>
<evidence type="ECO:0000256" key="3">
    <source>
        <dbReference type="ARBA" id="ARBA00023125"/>
    </source>
</evidence>
<dbReference type="PANTHER" id="PTHR45855">
    <property type="entry name" value="TRANSCRIPTION FACTOR PIF1-RELATED"/>
    <property type="match status" value="1"/>
</dbReference>
<dbReference type="AlphaFoldDB" id="A0AAW1WR15"/>
<feature type="compositionally biased region" description="Basic and acidic residues" evidence="6">
    <location>
        <begin position="128"/>
        <end position="137"/>
    </location>
</feature>
<keyword evidence="4" id="KW-0804">Transcription</keyword>
<dbReference type="PROSITE" id="PS50888">
    <property type="entry name" value="BHLH"/>
    <property type="match status" value="1"/>
</dbReference>
<feature type="compositionally biased region" description="Basic and acidic residues" evidence="6">
    <location>
        <begin position="197"/>
        <end position="207"/>
    </location>
</feature>
<evidence type="ECO:0000313" key="9">
    <source>
        <dbReference type="Proteomes" id="UP001457282"/>
    </source>
</evidence>
<evidence type="ECO:0000313" key="8">
    <source>
        <dbReference type="EMBL" id="KAK9926068.1"/>
    </source>
</evidence>
<keyword evidence="2" id="KW-0805">Transcription regulation</keyword>
<keyword evidence="9" id="KW-1185">Reference proteome</keyword>
<evidence type="ECO:0000256" key="6">
    <source>
        <dbReference type="SAM" id="MobiDB-lite"/>
    </source>
</evidence>
<dbReference type="InterPro" id="IPR031066">
    <property type="entry name" value="bHLH_ALC-like_plant"/>
</dbReference>
<feature type="domain" description="BHLH" evidence="7">
    <location>
        <begin position="190"/>
        <end position="239"/>
    </location>
</feature>
<dbReference type="Proteomes" id="UP001457282">
    <property type="component" value="Unassembled WGS sequence"/>
</dbReference>
<sequence>MQQQQQQHITHLVPWSNYDVTELKLENGHLAMRGLGGFSSTSPAKPTWSNRACDTLESIVHQATCHKKVPETNLSSMVSSSGGTWNDDSSQPPLAPGWIKKRTRSDSDYDGKNISSTTSTTSNVLHQKQAEYQRDNDTTLNTWASFESPKNKSNDDDSTCHEGLENQEDEGRETTKGDESSRSRSTRPRRVAAVHNQSERKRRDRINQKMKALQRLVPNASKTDKASMLDEVIKYLEQLQAQVLMMNSMRNNMHPHMNLMMPLGMQQQQQHQGQQHLHQMSVLARMGITPVVPGALGMGMGMLDISNMARMTHPQQPLIHPTPASFLPPFMVPQLMQPKPDHPAAVATNAHSDPLADPYCALLAQQQSMNMDLFNRMAALYRQQVDHQTTASSPSQSNH</sequence>
<proteinExistence type="predicted"/>
<accession>A0AAW1WR15</accession>
<dbReference type="InterPro" id="IPR036638">
    <property type="entry name" value="HLH_DNA-bd_sf"/>
</dbReference>
<dbReference type="GO" id="GO:0046983">
    <property type="term" value="F:protein dimerization activity"/>
    <property type="evidence" value="ECO:0007669"/>
    <property type="project" value="InterPro"/>
</dbReference>
<evidence type="ECO:0000256" key="5">
    <source>
        <dbReference type="ARBA" id="ARBA00023242"/>
    </source>
</evidence>
<dbReference type="InterPro" id="IPR011598">
    <property type="entry name" value="bHLH_dom"/>
</dbReference>
<dbReference type="SUPFAM" id="SSF47459">
    <property type="entry name" value="HLH, helix-loop-helix DNA-binding domain"/>
    <property type="match status" value="1"/>
</dbReference>
<reference evidence="8 9" key="1">
    <citation type="journal article" date="2023" name="G3 (Bethesda)">
        <title>A chromosome-length genome assembly and annotation of blackberry (Rubus argutus, cv. 'Hillquist').</title>
        <authorList>
            <person name="Bruna T."/>
            <person name="Aryal R."/>
            <person name="Dudchenko O."/>
            <person name="Sargent D.J."/>
            <person name="Mead D."/>
            <person name="Buti M."/>
            <person name="Cavallini A."/>
            <person name="Hytonen T."/>
            <person name="Andres J."/>
            <person name="Pham M."/>
            <person name="Weisz D."/>
            <person name="Mascagni F."/>
            <person name="Usai G."/>
            <person name="Natali L."/>
            <person name="Bassil N."/>
            <person name="Fernandez G.E."/>
            <person name="Lomsadze A."/>
            <person name="Armour M."/>
            <person name="Olukolu B."/>
            <person name="Poorten T."/>
            <person name="Britton C."/>
            <person name="Davik J."/>
            <person name="Ashrafi H."/>
            <person name="Aiden E.L."/>
            <person name="Borodovsky M."/>
            <person name="Worthington M."/>
        </authorList>
    </citation>
    <scope>NUCLEOTIDE SEQUENCE [LARGE SCALE GENOMIC DNA]</scope>
    <source>
        <strain evidence="8">PI 553951</strain>
    </source>
</reference>
<feature type="compositionally biased region" description="Basic and acidic residues" evidence="6">
    <location>
        <begin position="149"/>
        <end position="164"/>
    </location>
</feature>
<evidence type="ECO:0000259" key="7">
    <source>
        <dbReference type="PROSITE" id="PS50888"/>
    </source>
</evidence>
<feature type="compositionally biased region" description="Polar residues" evidence="6">
    <location>
        <begin position="74"/>
        <end position="92"/>
    </location>
</feature>
<feature type="compositionally biased region" description="Basic and acidic residues" evidence="6">
    <location>
        <begin position="172"/>
        <end position="182"/>
    </location>
</feature>
<name>A0AAW1WR15_RUBAR</name>
<dbReference type="SMART" id="SM00353">
    <property type="entry name" value="HLH"/>
    <property type="match status" value="1"/>
</dbReference>
<keyword evidence="5" id="KW-0539">Nucleus</keyword>
<dbReference type="EMBL" id="JBEDUW010000005">
    <property type="protein sequence ID" value="KAK9926068.1"/>
    <property type="molecule type" value="Genomic_DNA"/>
</dbReference>
<dbReference type="GO" id="GO:0003677">
    <property type="term" value="F:DNA binding"/>
    <property type="evidence" value="ECO:0007669"/>
    <property type="project" value="UniProtKB-KW"/>
</dbReference>
<evidence type="ECO:0000256" key="2">
    <source>
        <dbReference type="ARBA" id="ARBA00023015"/>
    </source>
</evidence>
<evidence type="ECO:0000256" key="4">
    <source>
        <dbReference type="ARBA" id="ARBA00023163"/>
    </source>
</evidence>